<reference evidence="7" key="2">
    <citation type="submission" date="2021-04" db="EMBL/GenBank/DDBJ databases">
        <authorList>
            <person name="Gilroy R."/>
        </authorList>
    </citation>
    <scope>NUCLEOTIDE SEQUENCE</scope>
    <source>
        <strain evidence="7">CHK185-5351</strain>
    </source>
</reference>
<organism evidence="7 8">
    <name type="scientific">Candidatus Fusicatenibacter intestinigallinarum</name>
    <dbReference type="NCBI Taxonomy" id="2838598"/>
    <lineage>
        <taxon>Bacteria</taxon>
        <taxon>Bacillati</taxon>
        <taxon>Bacillota</taxon>
        <taxon>Clostridia</taxon>
        <taxon>Lachnospirales</taxon>
        <taxon>Lachnospiraceae</taxon>
        <taxon>Fusicatenibacter</taxon>
    </lineage>
</organism>
<dbReference type="AlphaFoldDB" id="A0A9D2N7V4"/>
<evidence type="ECO:0000256" key="4">
    <source>
        <dbReference type="ARBA" id="ARBA00022729"/>
    </source>
</evidence>
<evidence type="ECO:0000256" key="1">
    <source>
        <dbReference type="ARBA" id="ARBA00004196"/>
    </source>
</evidence>
<dbReference type="PANTHER" id="PTHR30290:SF10">
    <property type="entry name" value="PERIPLASMIC OLIGOPEPTIDE-BINDING PROTEIN-RELATED"/>
    <property type="match status" value="1"/>
</dbReference>
<dbReference type="InterPro" id="IPR039424">
    <property type="entry name" value="SBP_5"/>
</dbReference>
<dbReference type="InterPro" id="IPR000914">
    <property type="entry name" value="SBP_5_dom"/>
</dbReference>
<evidence type="ECO:0000256" key="5">
    <source>
        <dbReference type="SAM" id="SignalP"/>
    </source>
</evidence>
<evidence type="ECO:0000256" key="2">
    <source>
        <dbReference type="ARBA" id="ARBA00005695"/>
    </source>
</evidence>
<keyword evidence="4 5" id="KW-0732">Signal</keyword>
<dbReference type="Gene3D" id="3.40.190.10">
    <property type="entry name" value="Periplasmic binding protein-like II"/>
    <property type="match status" value="1"/>
</dbReference>
<dbReference type="GO" id="GO:0030313">
    <property type="term" value="C:cell envelope"/>
    <property type="evidence" value="ECO:0007669"/>
    <property type="project" value="UniProtKB-SubCell"/>
</dbReference>
<dbReference type="GO" id="GO:0043190">
    <property type="term" value="C:ATP-binding cassette (ABC) transporter complex"/>
    <property type="evidence" value="ECO:0007669"/>
    <property type="project" value="InterPro"/>
</dbReference>
<dbReference type="Pfam" id="PF00496">
    <property type="entry name" value="SBP_bac_5"/>
    <property type="match status" value="1"/>
</dbReference>
<reference evidence="7" key="1">
    <citation type="journal article" date="2021" name="PeerJ">
        <title>Extensive microbial diversity within the chicken gut microbiome revealed by metagenomics and culture.</title>
        <authorList>
            <person name="Gilroy R."/>
            <person name="Ravi A."/>
            <person name="Getino M."/>
            <person name="Pursley I."/>
            <person name="Horton D.L."/>
            <person name="Alikhan N.F."/>
            <person name="Baker D."/>
            <person name="Gharbi K."/>
            <person name="Hall N."/>
            <person name="Watson M."/>
            <person name="Adriaenssens E.M."/>
            <person name="Foster-Nyarko E."/>
            <person name="Jarju S."/>
            <person name="Secka A."/>
            <person name="Antonio M."/>
            <person name="Oren A."/>
            <person name="Chaudhuri R.R."/>
            <person name="La Ragione R."/>
            <person name="Hildebrand F."/>
            <person name="Pallen M.J."/>
        </authorList>
    </citation>
    <scope>NUCLEOTIDE SEQUENCE</scope>
    <source>
        <strain evidence="7">CHK185-5351</strain>
    </source>
</reference>
<dbReference type="SUPFAM" id="SSF53850">
    <property type="entry name" value="Periplasmic binding protein-like II"/>
    <property type="match status" value="1"/>
</dbReference>
<dbReference type="Gene3D" id="3.90.76.10">
    <property type="entry name" value="Dipeptide-binding Protein, Domain 1"/>
    <property type="match status" value="1"/>
</dbReference>
<sequence length="544" mass="60995">MKKIWKRAAALAMAVLTAGSVPGCGQGDRLAAGVNTDNAIVTSMSTESGSLDSAGDSSLWWWSYDDVCMAPLMEMEEDGSWNYILAESVDVSDDMTRYTVHIREEAKWNNGDDVTSADFLNTITRALDPECQSGYSSMLFVIQGAQEMYNGEGDVSGLGVTCPDDKTIVFDLTGPCTYFEQLFVLPVYMPTHRELQTETNGDWAMGNDMDALVSCGPYYLAEYVPNQYCLYKKNESYVQADRITTETVQKIVMDDTQSIINAYRAGDLNFITADDIVMDKYAGSDELQVWPSITSYYVLFNMEEAPFDDVRIRQAFTLAVNREEVAQACGSSFEGSGFFVAKHLLSSASGEDWSDEAGEDPVTFDPERARELLAEAGYPDGEGFPQVTYKYPSLQIDSDIAQALQAQWKENLGIEVELQAQEQQVNISTRRSGDYQLCRMRWTADFADPYTFLSMYRTGDSYNDNNTSCEEFDTLMAQAGEESNPTERFRLMHEAEKILLSDYCFGVPVLNSSNIYLVDEHITNFELDPARNVIRTKYLKFTPD</sequence>
<dbReference type="PIRSF" id="PIRSF002741">
    <property type="entry name" value="MppA"/>
    <property type="match status" value="1"/>
</dbReference>
<gene>
    <name evidence="7" type="ORF">H9705_00575</name>
</gene>
<comment type="similarity">
    <text evidence="2">Belongs to the bacterial solute-binding protein 5 family.</text>
</comment>
<dbReference type="PANTHER" id="PTHR30290">
    <property type="entry name" value="PERIPLASMIC BINDING COMPONENT OF ABC TRANSPORTER"/>
    <property type="match status" value="1"/>
</dbReference>
<dbReference type="CDD" id="cd08504">
    <property type="entry name" value="PBP2_OppA"/>
    <property type="match status" value="1"/>
</dbReference>
<feature type="domain" description="Solute-binding protein family 5" evidence="6">
    <location>
        <begin position="85"/>
        <end position="462"/>
    </location>
</feature>
<name>A0A9D2N7V4_9FIRM</name>
<dbReference type="GO" id="GO:0042597">
    <property type="term" value="C:periplasmic space"/>
    <property type="evidence" value="ECO:0007669"/>
    <property type="project" value="UniProtKB-ARBA"/>
</dbReference>
<dbReference type="Proteomes" id="UP000823849">
    <property type="component" value="Unassembled WGS sequence"/>
</dbReference>
<evidence type="ECO:0000256" key="3">
    <source>
        <dbReference type="ARBA" id="ARBA00022448"/>
    </source>
</evidence>
<dbReference type="GO" id="GO:1904680">
    <property type="term" value="F:peptide transmembrane transporter activity"/>
    <property type="evidence" value="ECO:0007669"/>
    <property type="project" value="TreeGrafter"/>
</dbReference>
<feature type="chain" id="PRO_5038437617" evidence="5">
    <location>
        <begin position="24"/>
        <end position="544"/>
    </location>
</feature>
<comment type="subcellular location">
    <subcellularLocation>
        <location evidence="1">Cell envelope</location>
    </subcellularLocation>
</comment>
<accession>A0A9D2N7V4</accession>
<dbReference type="Gene3D" id="3.10.105.10">
    <property type="entry name" value="Dipeptide-binding Protein, Domain 3"/>
    <property type="match status" value="1"/>
</dbReference>
<dbReference type="InterPro" id="IPR030678">
    <property type="entry name" value="Peptide/Ni-bd"/>
</dbReference>
<evidence type="ECO:0000259" key="6">
    <source>
        <dbReference type="Pfam" id="PF00496"/>
    </source>
</evidence>
<comment type="caution">
    <text evidence="7">The sequence shown here is derived from an EMBL/GenBank/DDBJ whole genome shotgun (WGS) entry which is preliminary data.</text>
</comment>
<dbReference type="EMBL" id="DWWU01000003">
    <property type="protein sequence ID" value="HJC14310.1"/>
    <property type="molecule type" value="Genomic_DNA"/>
</dbReference>
<evidence type="ECO:0000313" key="8">
    <source>
        <dbReference type="Proteomes" id="UP000823849"/>
    </source>
</evidence>
<protein>
    <submittedName>
        <fullName evidence="7">Peptide ABC transporter substrate-binding protein</fullName>
    </submittedName>
</protein>
<proteinExistence type="inferred from homology"/>
<keyword evidence="3" id="KW-0813">Transport</keyword>
<dbReference type="GO" id="GO:0015833">
    <property type="term" value="P:peptide transport"/>
    <property type="evidence" value="ECO:0007669"/>
    <property type="project" value="TreeGrafter"/>
</dbReference>
<feature type="signal peptide" evidence="5">
    <location>
        <begin position="1"/>
        <end position="23"/>
    </location>
</feature>
<evidence type="ECO:0000313" key="7">
    <source>
        <dbReference type="EMBL" id="HJC14310.1"/>
    </source>
</evidence>